<dbReference type="Proteomes" id="UP000886595">
    <property type="component" value="Unassembled WGS sequence"/>
</dbReference>
<keyword evidence="1" id="KW-0812">Transmembrane</keyword>
<protein>
    <submittedName>
        <fullName evidence="2">Uncharacterized protein</fullName>
    </submittedName>
</protein>
<sequence length="59" mass="6108">MAMACDASPALFAFFIFYQCPVGLLPLVAVATSAKVLVSLRSSAWSPLFVAGGSLTVTL</sequence>
<reference evidence="2 3" key="1">
    <citation type="submission" date="2020-02" db="EMBL/GenBank/DDBJ databases">
        <authorList>
            <person name="Ma Q."/>
            <person name="Huang Y."/>
            <person name="Song X."/>
            <person name="Pei D."/>
        </authorList>
    </citation>
    <scope>NUCLEOTIDE SEQUENCE [LARGE SCALE GENOMIC DNA]</scope>
    <source>
        <strain evidence="2">Sxm20200214</strain>
        <tissue evidence="2">Leaf</tissue>
    </source>
</reference>
<keyword evidence="1" id="KW-1133">Transmembrane helix</keyword>
<organism evidence="2 3">
    <name type="scientific">Brassica carinata</name>
    <name type="common">Ethiopian mustard</name>
    <name type="synonym">Abyssinian cabbage</name>
    <dbReference type="NCBI Taxonomy" id="52824"/>
    <lineage>
        <taxon>Eukaryota</taxon>
        <taxon>Viridiplantae</taxon>
        <taxon>Streptophyta</taxon>
        <taxon>Embryophyta</taxon>
        <taxon>Tracheophyta</taxon>
        <taxon>Spermatophyta</taxon>
        <taxon>Magnoliopsida</taxon>
        <taxon>eudicotyledons</taxon>
        <taxon>Gunneridae</taxon>
        <taxon>Pentapetalae</taxon>
        <taxon>rosids</taxon>
        <taxon>malvids</taxon>
        <taxon>Brassicales</taxon>
        <taxon>Brassicaceae</taxon>
        <taxon>Brassiceae</taxon>
        <taxon>Brassica</taxon>
    </lineage>
</organism>
<comment type="caution">
    <text evidence="2">The sequence shown here is derived from an EMBL/GenBank/DDBJ whole genome shotgun (WGS) entry which is preliminary data.</text>
</comment>
<feature type="transmembrane region" description="Helical" evidence="1">
    <location>
        <begin position="12"/>
        <end position="38"/>
    </location>
</feature>
<keyword evidence="3" id="KW-1185">Reference proteome</keyword>
<dbReference type="AlphaFoldDB" id="A0A8X7V5D8"/>
<accession>A0A8X7V5D8</accession>
<proteinExistence type="predicted"/>
<dbReference type="EMBL" id="JAAMPC010000007">
    <property type="protein sequence ID" value="KAG2302894.1"/>
    <property type="molecule type" value="Genomic_DNA"/>
</dbReference>
<evidence type="ECO:0000313" key="3">
    <source>
        <dbReference type="Proteomes" id="UP000886595"/>
    </source>
</evidence>
<keyword evidence="1" id="KW-0472">Membrane</keyword>
<evidence type="ECO:0000313" key="2">
    <source>
        <dbReference type="EMBL" id="KAG2302894.1"/>
    </source>
</evidence>
<gene>
    <name evidence="2" type="ORF">Bca52824_031545</name>
</gene>
<name>A0A8X7V5D8_BRACI</name>
<evidence type="ECO:0000256" key="1">
    <source>
        <dbReference type="SAM" id="Phobius"/>
    </source>
</evidence>